<evidence type="ECO:0000313" key="1">
    <source>
        <dbReference type="EMBL" id="TCP63504.1"/>
    </source>
</evidence>
<dbReference type="EMBL" id="SLXT01000018">
    <property type="protein sequence ID" value="TCP63504.1"/>
    <property type="molecule type" value="Genomic_DNA"/>
</dbReference>
<accession>A0A4R2RKP7</accession>
<name>A0A4R2RKP7_9FIRM</name>
<comment type="caution">
    <text evidence="1">The sequence shown here is derived from an EMBL/GenBank/DDBJ whole genome shotgun (WGS) entry which is preliminary data.</text>
</comment>
<dbReference type="OrthoDB" id="2083427at2"/>
<protein>
    <submittedName>
        <fullName evidence="1">Uncharacterized protein</fullName>
    </submittedName>
</protein>
<evidence type="ECO:0000313" key="2">
    <source>
        <dbReference type="Proteomes" id="UP000294813"/>
    </source>
</evidence>
<gene>
    <name evidence="1" type="ORF">EDD73_11847</name>
</gene>
<keyword evidence="2" id="KW-1185">Reference proteome</keyword>
<dbReference type="AlphaFoldDB" id="A0A4R2RKP7"/>
<proteinExistence type="predicted"/>
<dbReference type="RefSeq" id="WP_131919665.1">
    <property type="nucleotide sequence ID" value="NZ_JAOQNU010000017.1"/>
</dbReference>
<reference evidence="1 2" key="1">
    <citation type="submission" date="2019-03" db="EMBL/GenBank/DDBJ databases">
        <title>Genomic Encyclopedia of Type Strains, Phase IV (KMG-IV): sequencing the most valuable type-strain genomes for metagenomic binning, comparative biology and taxonomic classification.</title>
        <authorList>
            <person name="Goeker M."/>
        </authorList>
    </citation>
    <scope>NUCLEOTIDE SEQUENCE [LARGE SCALE GENOMIC DNA]</scope>
    <source>
        <strain evidence="1 2">DSM 11170</strain>
    </source>
</reference>
<organism evidence="1 2">
    <name type="scientific">Heliophilum fasciatum</name>
    <dbReference type="NCBI Taxonomy" id="35700"/>
    <lineage>
        <taxon>Bacteria</taxon>
        <taxon>Bacillati</taxon>
        <taxon>Bacillota</taxon>
        <taxon>Clostridia</taxon>
        <taxon>Eubacteriales</taxon>
        <taxon>Heliobacteriaceae</taxon>
        <taxon>Heliophilum</taxon>
    </lineage>
</organism>
<dbReference type="Proteomes" id="UP000294813">
    <property type="component" value="Unassembled WGS sequence"/>
</dbReference>
<sequence>MGTYYLNGSEYVTSRPQEKELALALGTMVGLQGVLRLQTGQHTVVWRGGGKIASVVRREERIEEGHLTVDSIFFQLLPEPAGEEPWTVTLPLDQYLGLTRYGQDMLMRFEGYTWHWTPQ</sequence>